<protein>
    <submittedName>
        <fullName evidence="1">Alpha/Beta hydrolase protein</fullName>
    </submittedName>
</protein>
<dbReference type="EMBL" id="MU273931">
    <property type="protein sequence ID" value="KAI0027330.1"/>
    <property type="molecule type" value="Genomic_DNA"/>
</dbReference>
<accession>A0ACB8Q6R0</accession>
<reference evidence="1" key="1">
    <citation type="submission" date="2021-02" db="EMBL/GenBank/DDBJ databases">
        <authorList>
            <consortium name="DOE Joint Genome Institute"/>
            <person name="Ahrendt S."/>
            <person name="Looney B.P."/>
            <person name="Miyauchi S."/>
            <person name="Morin E."/>
            <person name="Drula E."/>
            <person name="Courty P.E."/>
            <person name="Chicoki N."/>
            <person name="Fauchery L."/>
            <person name="Kohler A."/>
            <person name="Kuo A."/>
            <person name="Labutti K."/>
            <person name="Pangilinan J."/>
            <person name="Lipzen A."/>
            <person name="Riley R."/>
            <person name="Andreopoulos W."/>
            <person name="He G."/>
            <person name="Johnson J."/>
            <person name="Barry K.W."/>
            <person name="Grigoriev I.V."/>
            <person name="Nagy L."/>
            <person name="Hibbett D."/>
            <person name="Henrissat B."/>
            <person name="Matheny P.B."/>
            <person name="Labbe J."/>
            <person name="Martin F."/>
        </authorList>
    </citation>
    <scope>NUCLEOTIDE SEQUENCE</scope>
    <source>
        <strain evidence="1">EC-137</strain>
    </source>
</reference>
<reference evidence="1" key="2">
    <citation type="journal article" date="2022" name="New Phytol.">
        <title>Evolutionary transition to the ectomycorrhizal habit in the genomes of a hyperdiverse lineage of mushroom-forming fungi.</title>
        <authorList>
            <person name="Looney B."/>
            <person name="Miyauchi S."/>
            <person name="Morin E."/>
            <person name="Drula E."/>
            <person name="Courty P.E."/>
            <person name="Kohler A."/>
            <person name="Kuo A."/>
            <person name="LaButti K."/>
            <person name="Pangilinan J."/>
            <person name="Lipzen A."/>
            <person name="Riley R."/>
            <person name="Andreopoulos W."/>
            <person name="He G."/>
            <person name="Johnson J."/>
            <person name="Nolan M."/>
            <person name="Tritt A."/>
            <person name="Barry K.W."/>
            <person name="Grigoriev I.V."/>
            <person name="Nagy L.G."/>
            <person name="Hibbett D."/>
            <person name="Henrissat B."/>
            <person name="Matheny P.B."/>
            <person name="Labbe J."/>
            <person name="Martin F.M."/>
        </authorList>
    </citation>
    <scope>NUCLEOTIDE SEQUENCE</scope>
    <source>
        <strain evidence="1">EC-137</strain>
    </source>
</reference>
<gene>
    <name evidence="1" type="ORF">K488DRAFT_81159</name>
</gene>
<keyword evidence="1" id="KW-0378">Hydrolase</keyword>
<evidence type="ECO:0000313" key="2">
    <source>
        <dbReference type="Proteomes" id="UP000814128"/>
    </source>
</evidence>
<comment type="caution">
    <text evidence="1">The sequence shown here is derived from an EMBL/GenBank/DDBJ whole genome shotgun (WGS) entry which is preliminary data.</text>
</comment>
<name>A0ACB8Q6R0_9AGAM</name>
<organism evidence="1 2">
    <name type="scientific">Vararia minispora EC-137</name>
    <dbReference type="NCBI Taxonomy" id="1314806"/>
    <lineage>
        <taxon>Eukaryota</taxon>
        <taxon>Fungi</taxon>
        <taxon>Dikarya</taxon>
        <taxon>Basidiomycota</taxon>
        <taxon>Agaricomycotina</taxon>
        <taxon>Agaricomycetes</taxon>
        <taxon>Russulales</taxon>
        <taxon>Lachnocladiaceae</taxon>
        <taxon>Vararia</taxon>
    </lineage>
</organism>
<sequence length="344" mass="37224">MAVQLTSGSIVVDADGTKLSYTDSGAPSNPGYITIIIVHGLGFNANVFSAIQPVALANGFRFVAVNRRGYGASTPLTPAELDTIRDGTPDARAELWRKVGVQMLTFVDAFARRHALPVLEDGRKAGGIVLVGWSFGNAVTLSAVANIHAVPAGTRARLAARLRALILQEPPPNLDSERHAQQWMPLSSPEFPDEAKMPLFAQWISAYFDHPNLSARTLEFLVPSPRTPPSIWNDPDGFADAIDAGAAPLADIVVAAGMPEHLARACDAALFDPAVRAALPHMRVSHFVGARAPAFLVHYFWVVKDKAARFGGTPVEFRLVEGANHFVFWDSPRETMDLYRELVA</sequence>
<dbReference type="Proteomes" id="UP000814128">
    <property type="component" value="Unassembled WGS sequence"/>
</dbReference>
<proteinExistence type="predicted"/>
<evidence type="ECO:0000313" key="1">
    <source>
        <dbReference type="EMBL" id="KAI0027330.1"/>
    </source>
</evidence>
<keyword evidence="2" id="KW-1185">Reference proteome</keyword>